<evidence type="ECO:0000313" key="1">
    <source>
        <dbReference type="EMBL" id="WCL71657.1"/>
    </source>
</evidence>
<protein>
    <recommendedName>
        <fullName evidence="3">Lipoprotein</fullName>
    </recommendedName>
</protein>
<dbReference type="Proteomes" id="UP001221268">
    <property type="component" value="Chromosome"/>
</dbReference>
<accession>A0ABY7RJ50</accession>
<dbReference type="EMBL" id="CP116766">
    <property type="protein sequence ID" value="WCL71657.1"/>
    <property type="molecule type" value="Genomic_DNA"/>
</dbReference>
<organism evidence="1 2">
    <name type="scientific">Neisseria lisongii</name>
    <dbReference type="NCBI Taxonomy" id="2912188"/>
    <lineage>
        <taxon>Bacteria</taxon>
        <taxon>Pseudomonadati</taxon>
        <taxon>Pseudomonadota</taxon>
        <taxon>Betaproteobacteria</taxon>
        <taxon>Neisseriales</taxon>
        <taxon>Neisseriaceae</taxon>
        <taxon>Neisseria</taxon>
    </lineage>
</organism>
<gene>
    <name evidence="1" type="ORF">PJU73_00570</name>
</gene>
<evidence type="ECO:0008006" key="3">
    <source>
        <dbReference type="Google" id="ProtNLM"/>
    </source>
</evidence>
<keyword evidence="2" id="KW-1185">Reference proteome</keyword>
<reference evidence="1 2" key="1">
    <citation type="submission" date="2023-01" db="EMBL/GenBank/DDBJ databases">
        <authorList>
            <person name="Yang C."/>
        </authorList>
    </citation>
    <scope>NUCLEOTIDE SEQUENCE [LARGE SCALE GENOMIC DNA]</scope>
    <source>
        <strain evidence="1 2">ZJ106</strain>
    </source>
</reference>
<dbReference type="PROSITE" id="PS51257">
    <property type="entry name" value="PROKAR_LIPOPROTEIN"/>
    <property type="match status" value="1"/>
</dbReference>
<proteinExistence type="predicted"/>
<sequence>MGKLFSVSFVLVGLGGCFGFAALRCKTGFTTCSTCFGFAETRFARFGETFGFSFAETRFARFGETFGFGFAETRFARFQTALSGLGSAGVLRLTGLGRLKTVYLMKQAKRCFQSSFFATVTIAGRNTRSARV</sequence>
<evidence type="ECO:0000313" key="2">
    <source>
        <dbReference type="Proteomes" id="UP001221268"/>
    </source>
</evidence>
<dbReference type="RefSeq" id="WP_237090951.1">
    <property type="nucleotide sequence ID" value="NZ_CP116766.1"/>
</dbReference>
<name>A0ABY7RJ50_9NEIS</name>